<comment type="caution">
    <text evidence="2">The sequence shown here is derived from an EMBL/GenBank/DDBJ whole genome shotgun (WGS) entry which is preliminary data.</text>
</comment>
<dbReference type="Proteomes" id="UP001165296">
    <property type="component" value="Unassembled WGS sequence"/>
</dbReference>
<reference evidence="2" key="1">
    <citation type="submission" date="2021-10" db="EMBL/GenBank/DDBJ databases">
        <authorList>
            <person name="Dean J.D."/>
            <person name="Kim M.K."/>
            <person name="Newey C.N."/>
            <person name="Stoker T.S."/>
            <person name="Thompson D.W."/>
            <person name="Grose J.H."/>
        </authorList>
    </citation>
    <scope>NUCLEOTIDE SEQUENCE</scope>
    <source>
        <strain evidence="2">BT178</strain>
    </source>
</reference>
<dbReference type="RefSeq" id="WP_226179468.1">
    <property type="nucleotide sequence ID" value="NZ_JAJADR010000008.1"/>
</dbReference>
<dbReference type="SUPFAM" id="SSF110296">
    <property type="entry name" value="Oligoxyloglucan reducing end-specific cellobiohydrolase"/>
    <property type="match status" value="1"/>
</dbReference>
<keyword evidence="3" id="KW-1185">Reference proteome</keyword>
<evidence type="ECO:0008006" key="4">
    <source>
        <dbReference type="Google" id="ProtNLM"/>
    </source>
</evidence>
<sequence length="869" mass="92381">MKGPKDELLDHAEHPTTAVRGRTAVKPPSGKAFERLLLFAEERGLPVAEAVLEGKTPQQPRSRSAKAAEATAAANTVPEVVVEYAKALAEAAQIHQNGHEPAPPPAPAAEAAVVDEPATIRQVSPDVLPMSPPTGVGPQWRFLGPTMMSNGQTYGESRVIVSGRIAAIAIDPANASHVLCGAASGGIWESFNRGASWAPRTDYAATMTVGALAFNPSAPATVYCGTGEGNFYSWLGVGLLRSTNGGSTWDLHASAPFVGQGFYDLVVDPANGNHLLAATTNAVYESADGGATWTQRLAGRCWDLAMHPAGGATAEVLAACQNGLFRSTNGGQTWASVALPGAPAAFDRLAVAVARTNPAVAYAFGAAGANMHLFRRAATGAWARITGPAGLATGQAWYDWFLAVAPDNDSEIYLGAIEAYRGNLAGSTWSWVTISNKTGDDIHPDQHVIAFDPTNANVVYVGNDGGLFVSPNRGTSWTSLNNGLGITEIEYLAQDYGASSWLVAGTQDNGSIRYTGNSAWDHIADGDGGDCGVNRTDPNVVFHSYYSMGMERSTTRGNFGSFSWLGPNVPTGYRALFYPPMEVNNDTVAQAGQSVYVSRNRGTNWTEVALPASQVATAMYIPNPDTVFVGTDAGRIYRLSWSGTAWSAATALTTPRANAYISDLHINPANLNRIWATSTTMGGDRVFRSDNGGSTWTNCTAGLPNLPITAVEVDPNNPNRVWVSADVGVYQSLNAGASWTAFSNGLPNALAVDLLYHPHARVLRVGLRNRGVWEIPVDGWLTNPICGAQFSGALAPNQTMRWFTFNWPATWHVLWTVMPTTPVPGAPQVSWKVQVERATAEYATYWISVTNLTAAPVTVEGRYAILSFY</sequence>
<organism evidence="2 3">
    <name type="scientific">Hymenobacter lucidus</name>
    <dbReference type="NCBI Taxonomy" id="2880930"/>
    <lineage>
        <taxon>Bacteria</taxon>
        <taxon>Pseudomonadati</taxon>
        <taxon>Bacteroidota</taxon>
        <taxon>Cytophagia</taxon>
        <taxon>Cytophagales</taxon>
        <taxon>Hymenobacteraceae</taxon>
        <taxon>Hymenobacter</taxon>
    </lineage>
</organism>
<name>A0ABS8AXJ2_9BACT</name>
<dbReference type="InterPro" id="IPR015943">
    <property type="entry name" value="WD40/YVTN_repeat-like_dom_sf"/>
</dbReference>
<dbReference type="InterPro" id="IPR052025">
    <property type="entry name" value="Xyloglucanase_GH74"/>
</dbReference>
<dbReference type="InterPro" id="IPR036278">
    <property type="entry name" value="Sialidase_sf"/>
</dbReference>
<dbReference type="EMBL" id="JAJADR010000008">
    <property type="protein sequence ID" value="MCB2410498.1"/>
    <property type="molecule type" value="Genomic_DNA"/>
</dbReference>
<dbReference type="PANTHER" id="PTHR43739:SF5">
    <property type="entry name" value="EXO-ALPHA-SIALIDASE"/>
    <property type="match status" value="1"/>
</dbReference>
<dbReference type="PANTHER" id="PTHR43739">
    <property type="entry name" value="XYLOGLUCANASE (EUROFUNG)"/>
    <property type="match status" value="1"/>
</dbReference>
<accession>A0ABS8AXJ2</accession>
<proteinExistence type="predicted"/>
<protein>
    <recommendedName>
        <fullName evidence="4">Sortilin N-terminal domain-containing protein</fullName>
    </recommendedName>
</protein>
<dbReference type="SUPFAM" id="SSF50939">
    <property type="entry name" value="Sialidases"/>
    <property type="match status" value="1"/>
</dbReference>
<gene>
    <name evidence="2" type="ORF">LGH74_21090</name>
</gene>
<evidence type="ECO:0000313" key="2">
    <source>
        <dbReference type="EMBL" id="MCB2410498.1"/>
    </source>
</evidence>
<feature type="region of interest" description="Disordered" evidence="1">
    <location>
        <begin position="1"/>
        <end position="27"/>
    </location>
</feature>
<evidence type="ECO:0000313" key="3">
    <source>
        <dbReference type="Proteomes" id="UP001165296"/>
    </source>
</evidence>
<evidence type="ECO:0000256" key="1">
    <source>
        <dbReference type="SAM" id="MobiDB-lite"/>
    </source>
</evidence>
<dbReference type="Gene3D" id="2.130.10.10">
    <property type="entry name" value="YVTN repeat-like/Quinoprotein amine dehydrogenase"/>
    <property type="match status" value="4"/>
</dbReference>
<feature type="compositionally biased region" description="Basic and acidic residues" evidence="1">
    <location>
        <begin position="1"/>
        <end position="14"/>
    </location>
</feature>